<protein>
    <recommendedName>
        <fullName evidence="3">DUF3887 domain-containing protein</fullName>
    </recommendedName>
</protein>
<dbReference type="EMBL" id="JBBUKT010000011">
    <property type="protein sequence ID" value="MEK7953460.1"/>
    <property type="molecule type" value="Genomic_DNA"/>
</dbReference>
<evidence type="ECO:0000313" key="2">
    <source>
        <dbReference type="Proteomes" id="UP001371305"/>
    </source>
</evidence>
<reference evidence="1 2" key="1">
    <citation type="submission" date="2024-04" db="EMBL/GenBank/DDBJ databases">
        <title>Luteolibacter sp. isolated from soil.</title>
        <authorList>
            <person name="An J."/>
        </authorList>
    </citation>
    <scope>NUCLEOTIDE SEQUENCE [LARGE SCALE GENOMIC DNA]</scope>
    <source>
        <strain evidence="1 2">Y139</strain>
    </source>
</reference>
<name>A0ABU9B3R8_9BACT</name>
<keyword evidence="2" id="KW-1185">Reference proteome</keyword>
<comment type="caution">
    <text evidence="1">The sequence shown here is derived from an EMBL/GenBank/DDBJ whole genome shotgun (WGS) entry which is preliminary data.</text>
</comment>
<gene>
    <name evidence="1" type="ORF">WKV53_23300</name>
</gene>
<evidence type="ECO:0000313" key="1">
    <source>
        <dbReference type="EMBL" id="MEK7953460.1"/>
    </source>
</evidence>
<proteinExistence type="predicted"/>
<evidence type="ECO:0008006" key="3">
    <source>
        <dbReference type="Google" id="ProtNLM"/>
    </source>
</evidence>
<sequence>MIVPASRSFLHASYSRDVPSVACSGMPPTTLVAFLTLLAFAPNAIAEVTQPEKLAQQSIEKLPDKDAQCLAEACRITALINEDRWEELDKLFGPSEAVIAVLKHYATLKDWQGIGAYRGFRIEPEKPREVIFRFGFAPKSNPHEIWISFIEGDPSKPRLMVLGW</sequence>
<accession>A0ABU9B3R8</accession>
<organism evidence="1 2">
    <name type="scientific">Luteolibacter soli</name>
    <dbReference type="NCBI Taxonomy" id="3135280"/>
    <lineage>
        <taxon>Bacteria</taxon>
        <taxon>Pseudomonadati</taxon>
        <taxon>Verrucomicrobiota</taxon>
        <taxon>Verrucomicrobiia</taxon>
        <taxon>Verrucomicrobiales</taxon>
        <taxon>Verrucomicrobiaceae</taxon>
        <taxon>Luteolibacter</taxon>
    </lineage>
</organism>
<dbReference type="Proteomes" id="UP001371305">
    <property type="component" value="Unassembled WGS sequence"/>
</dbReference>